<evidence type="ECO:0000313" key="2">
    <source>
        <dbReference type="Proteomes" id="UP001234989"/>
    </source>
</evidence>
<accession>A0AAF0PQP8</accession>
<name>A0AAF0PQP8_SOLVR</name>
<dbReference type="EMBL" id="CP133612">
    <property type="protein sequence ID" value="WMV08956.1"/>
    <property type="molecule type" value="Genomic_DNA"/>
</dbReference>
<dbReference type="Proteomes" id="UP001234989">
    <property type="component" value="Chromosome 1"/>
</dbReference>
<keyword evidence="2" id="KW-1185">Reference proteome</keyword>
<protein>
    <submittedName>
        <fullName evidence="1">Uncharacterized protein</fullName>
    </submittedName>
</protein>
<organism evidence="1 2">
    <name type="scientific">Solanum verrucosum</name>
    <dbReference type="NCBI Taxonomy" id="315347"/>
    <lineage>
        <taxon>Eukaryota</taxon>
        <taxon>Viridiplantae</taxon>
        <taxon>Streptophyta</taxon>
        <taxon>Embryophyta</taxon>
        <taxon>Tracheophyta</taxon>
        <taxon>Spermatophyta</taxon>
        <taxon>Magnoliopsida</taxon>
        <taxon>eudicotyledons</taxon>
        <taxon>Gunneridae</taxon>
        <taxon>Pentapetalae</taxon>
        <taxon>asterids</taxon>
        <taxon>lamiids</taxon>
        <taxon>Solanales</taxon>
        <taxon>Solanaceae</taxon>
        <taxon>Solanoideae</taxon>
        <taxon>Solaneae</taxon>
        <taxon>Solanum</taxon>
    </lineage>
</organism>
<sequence>MGMLVGSPLRYGRHEKLEELLVKEPGAPPRAMVTLTDREGAREDPLGLWRPRPQALATAQGPRLVRSSRCAW</sequence>
<proteinExistence type="predicted"/>
<evidence type="ECO:0000313" key="1">
    <source>
        <dbReference type="EMBL" id="WMV08956.1"/>
    </source>
</evidence>
<dbReference type="AlphaFoldDB" id="A0AAF0PQP8"/>
<gene>
    <name evidence="1" type="ORF">MTR67_002341</name>
</gene>
<reference evidence="1" key="1">
    <citation type="submission" date="2023-08" db="EMBL/GenBank/DDBJ databases">
        <title>A de novo genome assembly of Solanum verrucosum Schlechtendal, a Mexican diploid species geographically isolated from the other diploid A-genome species in potato relatives.</title>
        <authorList>
            <person name="Hosaka K."/>
        </authorList>
    </citation>
    <scope>NUCLEOTIDE SEQUENCE</scope>
    <source>
        <tissue evidence="1">Young leaves</tissue>
    </source>
</reference>